<dbReference type="GO" id="GO:0005524">
    <property type="term" value="F:ATP binding"/>
    <property type="evidence" value="ECO:0007669"/>
    <property type="project" value="UniProtKB-KW"/>
</dbReference>
<keyword evidence="1" id="KW-0723">Serine/threonine-protein kinase</keyword>
<keyword evidence="1" id="KW-0418">Kinase</keyword>
<dbReference type="EMBL" id="JAZEWV010000005">
    <property type="protein sequence ID" value="MEE4542222.1"/>
    <property type="molecule type" value="Genomic_DNA"/>
</dbReference>
<keyword evidence="4" id="KW-0547">Nucleotide-binding</keyword>
<dbReference type="PANTHER" id="PTHR35526:SF3">
    <property type="entry name" value="ANTI-SIGMA-F FACTOR RSBW"/>
    <property type="match status" value="1"/>
</dbReference>
<evidence type="ECO:0000256" key="2">
    <source>
        <dbReference type="SAM" id="MobiDB-lite"/>
    </source>
</evidence>
<dbReference type="InterPro" id="IPR036890">
    <property type="entry name" value="HATPase_C_sf"/>
</dbReference>
<dbReference type="Gene3D" id="3.30.565.10">
    <property type="entry name" value="Histidine kinase-like ATPase, C-terminal domain"/>
    <property type="match status" value="1"/>
</dbReference>
<accession>A0ABU7P8S9</accession>
<keyword evidence="1" id="KW-0808">Transferase</keyword>
<evidence type="ECO:0000313" key="5">
    <source>
        <dbReference type="Proteomes" id="UP001344658"/>
    </source>
</evidence>
<reference evidence="4 5" key="1">
    <citation type="submission" date="2023-12" db="EMBL/GenBank/DDBJ databases">
        <title>Streptomyces sp. V4-01.</title>
        <authorList>
            <person name="Somphong A."/>
            <person name="Phongsopitanun W."/>
        </authorList>
    </citation>
    <scope>NUCLEOTIDE SEQUENCE [LARGE SCALE GENOMIC DNA]</scope>
    <source>
        <strain evidence="4 5">V4-01</strain>
    </source>
</reference>
<evidence type="ECO:0000313" key="4">
    <source>
        <dbReference type="EMBL" id="MEE4542222.1"/>
    </source>
</evidence>
<protein>
    <submittedName>
        <fullName evidence="4">ATP-binding protein</fullName>
    </submittedName>
</protein>
<dbReference type="Proteomes" id="UP001344658">
    <property type="component" value="Unassembled WGS sequence"/>
</dbReference>
<feature type="domain" description="Histidine kinase/HSP90-like ATPase" evidence="3">
    <location>
        <begin position="35"/>
        <end position="132"/>
    </location>
</feature>
<proteinExistence type="predicted"/>
<gene>
    <name evidence="4" type="ORF">V2S66_09645</name>
</gene>
<dbReference type="PANTHER" id="PTHR35526">
    <property type="entry name" value="ANTI-SIGMA-F FACTOR RSBW-RELATED"/>
    <property type="match status" value="1"/>
</dbReference>
<dbReference type="RefSeq" id="WP_330794128.1">
    <property type="nucleotide sequence ID" value="NZ_JAZEWV010000005.1"/>
</dbReference>
<keyword evidence="5" id="KW-1185">Reference proteome</keyword>
<dbReference type="CDD" id="cd16936">
    <property type="entry name" value="HATPase_RsbW-like"/>
    <property type="match status" value="1"/>
</dbReference>
<keyword evidence="4" id="KW-0067">ATP-binding</keyword>
<sequence length="165" mass="17324">MHSSARPCPSPQPGNPALDPPAGEAVWHLPRHGRSVGRGRAALRAQAAAWGLPEDTAETAVLLVSELVTNAVRHSRVRGRRIEIRCELREGALRVEVSDAGDGVPAVRAAGADDESGRGLALVAALAADWGVLPRPHGIGKTVWFACRLPKPPPLPPLPPPVSGR</sequence>
<name>A0ABU7P8S9_9ACTN</name>
<evidence type="ECO:0000259" key="3">
    <source>
        <dbReference type="Pfam" id="PF13581"/>
    </source>
</evidence>
<feature type="region of interest" description="Disordered" evidence="2">
    <location>
        <begin position="1"/>
        <end position="24"/>
    </location>
</feature>
<comment type="caution">
    <text evidence="4">The sequence shown here is derived from an EMBL/GenBank/DDBJ whole genome shotgun (WGS) entry which is preliminary data.</text>
</comment>
<dbReference type="InterPro" id="IPR003594">
    <property type="entry name" value="HATPase_dom"/>
</dbReference>
<evidence type="ECO:0000256" key="1">
    <source>
        <dbReference type="ARBA" id="ARBA00022527"/>
    </source>
</evidence>
<organism evidence="4 5">
    <name type="scientific">Actinacidiphila polyblastidii</name>
    <dbReference type="NCBI Taxonomy" id="3110430"/>
    <lineage>
        <taxon>Bacteria</taxon>
        <taxon>Bacillati</taxon>
        <taxon>Actinomycetota</taxon>
        <taxon>Actinomycetes</taxon>
        <taxon>Kitasatosporales</taxon>
        <taxon>Streptomycetaceae</taxon>
        <taxon>Actinacidiphila</taxon>
    </lineage>
</organism>
<dbReference type="InterPro" id="IPR050267">
    <property type="entry name" value="Anti-sigma-factor_SerPK"/>
</dbReference>
<dbReference type="Pfam" id="PF13581">
    <property type="entry name" value="HATPase_c_2"/>
    <property type="match status" value="1"/>
</dbReference>
<dbReference type="SUPFAM" id="SSF55874">
    <property type="entry name" value="ATPase domain of HSP90 chaperone/DNA topoisomerase II/histidine kinase"/>
    <property type="match status" value="1"/>
</dbReference>